<dbReference type="EMBL" id="JBITGY010000001">
    <property type="protein sequence ID" value="MFI6496187.1"/>
    <property type="molecule type" value="Genomic_DNA"/>
</dbReference>
<evidence type="ECO:0000256" key="5">
    <source>
        <dbReference type="SAM" id="Phobius"/>
    </source>
</evidence>
<accession>A0ABW7YKF4</accession>
<keyword evidence="4 5" id="KW-0472">Membrane</keyword>
<evidence type="ECO:0000256" key="2">
    <source>
        <dbReference type="ARBA" id="ARBA00022692"/>
    </source>
</evidence>
<dbReference type="Gene3D" id="1.20.1720.10">
    <property type="entry name" value="Multidrug resistance protein D"/>
    <property type="match status" value="1"/>
</dbReference>
<feature type="signal peptide" evidence="6">
    <location>
        <begin position="1"/>
        <end position="18"/>
    </location>
</feature>
<dbReference type="InterPro" id="IPR011701">
    <property type="entry name" value="MFS"/>
</dbReference>
<proteinExistence type="predicted"/>
<evidence type="ECO:0000259" key="7">
    <source>
        <dbReference type="PROSITE" id="PS50850"/>
    </source>
</evidence>
<comment type="caution">
    <text evidence="8">The sequence shown here is derived from an EMBL/GenBank/DDBJ whole genome shotgun (WGS) entry which is preliminary data.</text>
</comment>
<dbReference type="RefSeq" id="WP_397078155.1">
    <property type="nucleotide sequence ID" value="NZ_JBITGY010000001.1"/>
</dbReference>
<keyword evidence="6" id="KW-0732">Signal</keyword>
<evidence type="ECO:0000256" key="1">
    <source>
        <dbReference type="ARBA" id="ARBA00004651"/>
    </source>
</evidence>
<evidence type="ECO:0000313" key="8">
    <source>
        <dbReference type="EMBL" id="MFI6496187.1"/>
    </source>
</evidence>
<sequence>MKGRAAVSAGLMLAMALAAVDGTIVATAVPSIVRDLGSFSLFPWVISGYMLSQAVCTPIYGRLSDLYGRKPMLAAGMTIFLLGSLLAGAATGMPMLIAARVVQGMGAGAIQSIVQVVAADLYPY</sequence>
<evidence type="ECO:0000256" key="4">
    <source>
        <dbReference type="ARBA" id="ARBA00023136"/>
    </source>
</evidence>
<dbReference type="PANTHER" id="PTHR23501">
    <property type="entry name" value="MAJOR FACILITATOR SUPERFAMILY"/>
    <property type="match status" value="1"/>
</dbReference>
<name>A0ABW7YKF4_9ACTN</name>
<keyword evidence="2 5" id="KW-0812">Transmembrane</keyword>
<comment type="subcellular location">
    <subcellularLocation>
        <location evidence="1">Cell membrane</location>
        <topology evidence="1">Multi-pass membrane protein</topology>
    </subcellularLocation>
</comment>
<feature type="domain" description="Major facilitator superfamily (MFS) profile" evidence="7">
    <location>
        <begin position="7"/>
        <end position="124"/>
    </location>
</feature>
<feature type="transmembrane region" description="Helical" evidence="5">
    <location>
        <begin position="42"/>
        <end position="61"/>
    </location>
</feature>
<dbReference type="InterPro" id="IPR020846">
    <property type="entry name" value="MFS_dom"/>
</dbReference>
<dbReference type="PANTHER" id="PTHR23501:SF197">
    <property type="entry name" value="COMD"/>
    <property type="match status" value="1"/>
</dbReference>
<gene>
    <name evidence="8" type="ORF">ACIBG2_02330</name>
</gene>
<keyword evidence="9" id="KW-1185">Reference proteome</keyword>
<evidence type="ECO:0000256" key="3">
    <source>
        <dbReference type="ARBA" id="ARBA00022989"/>
    </source>
</evidence>
<keyword evidence="3 5" id="KW-1133">Transmembrane helix</keyword>
<protein>
    <submittedName>
        <fullName evidence="8">MFS transporter</fullName>
    </submittedName>
</protein>
<dbReference type="InterPro" id="IPR036259">
    <property type="entry name" value="MFS_trans_sf"/>
</dbReference>
<dbReference type="PROSITE" id="PS50850">
    <property type="entry name" value="MFS"/>
    <property type="match status" value="1"/>
</dbReference>
<evidence type="ECO:0000256" key="6">
    <source>
        <dbReference type="SAM" id="SignalP"/>
    </source>
</evidence>
<feature type="chain" id="PRO_5047424515" evidence="6">
    <location>
        <begin position="19"/>
        <end position="124"/>
    </location>
</feature>
<organism evidence="8 9">
    <name type="scientific">Nonomuraea typhae</name>
    <dbReference type="NCBI Taxonomy" id="2603600"/>
    <lineage>
        <taxon>Bacteria</taxon>
        <taxon>Bacillati</taxon>
        <taxon>Actinomycetota</taxon>
        <taxon>Actinomycetes</taxon>
        <taxon>Streptosporangiales</taxon>
        <taxon>Streptosporangiaceae</taxon>
        <taxon>Nonomuraea</taxon>
    </lineage>
</organism>
<feature type="transmembrane region" description="Helical" evidence="5">
    <location>
        <begin position="73"/>
        <end position="97"/>
    </location>
</feature>
<dbReference type="SUPFAM" id="SSF103473">
    <property type="entry name" value="MFS general substrate transporter"/>
    <property type="match status" value="1"/>
</dbReference>
<dbReference type="Pfam" id="PF07690">
    <property type="entry name" value="MFS_1"/>
    <property type="match status" value="1"/>
</dbReference>
<evidence type="ECO:0000313" key="9">
    <source>
        <dbReference type="Proteomes" id="UP001612741"/>
    </source>
</evidence>
<reference evidence="8 9" key="1">
    <citation type="submission" date="2024-10" db="EMBL/GenBank/DDBJ databases">
        <title>The Natural Products Discovery Center: Release of the First 8490 Sequenced Strains for Exploring Actinobacteria Biosynthetic Diversity.</title>
        <authorList>
            <person name="Kalkreuter E."/>
            <person name="Kautsar S.A."/>
            <person name="Yang D."/>
            <person name="Bader C.D."/>
            <person name="Teijaro C.N."/>
            <person name="Fluegel L."/>
            <person name="Davis C.M."/>
            <person name="Simpson J.R."/>
            <person name="Lauterbach L."/>
            <person name="Steele A.D."/>
            <person name="Gui C."/>
            <person name="Meng S."/>
            <person name="Li G."/>
            <person name="Viehrig K."/>
            <person name="Ye F."/>
            <person name="Su P."/>
            <person name="Kiefer A.F."/>
            <person name="Nichols A."/>
            <person name="Cepeda A.J."/>
            <person name="Yan W."/>
            <person name="Fan B."/>
            <person name="Jiang Y."/>
            <person name="Adhikari A."/>
            <person name="Zheng C.-J."/>
            <person name="Schuster L."/>
            <person name="Cowan T.M."/>
            <person name="Smanski M.J."/>
            <person name="Chevrette M.G."/>
            <person name="De Carvalho L.P.S."/>
            <person name="Shen B."/>
        </authorList>
    </citation>
    <scope>NUCLEOTIDE SEQUENCE [LARGE SCALE GENOMIC DNA]</scope>
    <source>
        <strain evidence="8 9">NPDC050545</strain>
    </source>
</reference>
<dbReference type="Proteomes" id="UP001612741">
    <property type="component" value="Unassembled WGS sequence"/>
</dbReference>